<dbReference type="Gene3D" id="1.10.3210.10">
    <property type="entry name" value="Hypothetical protein af1432"/>
    <property type="match status" value="1"/>
</dbReference>
<dbReference type="InterPro" id="IPR037522">
    <property type="entry name" value="HD_GYP_dom"/>
</dbReference>
<proteinExistence type="predicted"/>
<sequence>MKVKRNQLQEGCIIASDLFLQTNQPFMKKNTVLTAELLEMINRFLVDVVEVENKLVTGERFTPKEIIDEESEPVLEKEDPFIDMYLSAVQTYKKYFQGWQSGLTVDIAQLRKMYLPLLEKAMDHQGDVLKLHHYSTKENYLYHHAVFVGVLSALIAKSLHFSKAEWIQVGIAGLMSDAGMSKLPHQLITKNGPLLQAEYEEVKKHPINSYKMLKGLKGVTDAVLLAVLQHHEREDGSGYPMRVQAEKIHAFSQIVAVADVYHAMVSERYYRTKQSPFKVIEELNQEQFGKFQPSVIQALTKELLRHLVGITARLNNGELGEVIFMNQQHLTRPMVKLNNSEDIINLSTQSSLYIADILN</sequence>
<dbReference type="EMBL" id="JAOTPO010000007">
    <property type="protein sequence ID" value="MDE5414171.1"/>
    <property type="molecule type" value="Genomic_DNA"/>
</dbReference>
<dbReference type="RefSeq" id="WP_275118782.1">
    <property type="nucleotide sequence ID" value="NZ_JAOTPO010000007.1"/>
</dbReference>
<dbReference type="PANTHER" id="PTHR43155">
    <property type="entry name" value="CYCLIC DI-GMP PHOSPHODIESTERASE PA4108-RELATED"/>
    <property type="match status" value="1"/>
</dbReference>
<dbReference type="PROSITE" id="PS51832">
    <property type="entry name" value="HD_GYP"/>
    <property type="match status" value="1"/>
</dbReference>
<evidence type="ECO:0000313" key="3">
    <source>
        <dbReference type="Proteomes" id="UP001148125"/>
    </source>
</evidence>
<dbReference type="PANTHER" id="PTHR43155:SF2">
    <property type="entry name" value="CYCLIC DI-GMP PHOSPHODIESTERASE PA4108"/>
    <property type="match status" value="1"/>
</dbReference>
<dbReference type="Proteomes" id="UP001148125">
    <property type="component" value="Unassembled WGS sequence"/>
</dbReference>
<reference evidence="2" key="1">
    <citation type="submission" date="2024-05" db="EMBL/GenBank/DDBJ databases">
        <title>Alkalihalobacillus sp. strain MEB203 novel alkaliphilic bacterium from Lonar Lake, India.</title>
        <authorList>
            <person name="Joshi A."/>
            <person name="Thite S."/>
            <person name="Mengade P."/>
        </authorList>
    </citation>
    <scope>NUCLEOTIDE SEQUENCE</scope>
    <source>
        <strain evidence="2">MEB 203</strain>
    </source>
</reference>
<feature type="domain" description="HD-GYP" evidence="1">
    <location>
        <begin position="119"/>
        <end position="315"/>
    </location>
</feature>
<protein>
    <submittedName>
        <fullName evidence="2">HD-GYP domain-containing protein</fullName>
    </submittedName>
</protein>
<organism evidence="2 3">
    <name type="scientific">Alkalihalobacterium chitinilyticum</name>
    <dbReference type="NCBI Taxonomy" id="2980103"/>
    <lineage>
        <taxon>Bacteria</taxon>
        <taxon>Bacillati</taxon>
        <taxon>Bacillota</taxon>
        <taxon>Bacilli</taxon>
        <taxon>Bacillales</taxon>
        <taxon>Bacillaceae</taxon>
        <taxon>Alkalihalobacterium</taxon>
    </lineage>
</organism>
<comment type="caution">
    <text evidence="2">The sequence shown here is derived from an EMBL/GenBank/DDBJ whole genome shotgun (WGS) entry which is preliminary data.</text>
</comment>
<evidence type="ECO:0000313" key="2">
    <source>
        <dbReference type="EMBL" id="MDE5414171.1"/>
    </source>
</evidence>
<name>A0ABT5VFE2_9BACI</name>
<evidence type="ECO:0000259" key="1">
    <source>
        <dbReference type="PROSITE" id="PS51832"/>
    </source>
</evidence>
<gene>
    <name evidence="2" type="ORF">N7Z68_12360</name>
</gene>
<accession>A0ABT5VFE2</accession>
<dbReference type="CDD" id="cd00077">
    <property type="entry name" value="HDc"/>
    <property type="match status" value="1"/>
</dbReference>
<dbReference type="Pfam" id="PF13487">
    <property type="entry name" value="HD_5"/>
    <property type="match status" value="1"/>
</dbReference>
<keyword evidence="3" id="KW-1185">Reference proteome</keyword>
<dbReference type="SUPFAM" id="SSF109604">
    <property type="entry name" value="HD-domain/PDEase-like"/>
    <property type="match status" value="1"/>
</dbReference>
<dbReference type="InterPro" id="IPR003607">
    <property type="entry name" value="HD/PDEase_dom"/>
</dbReference>